<dbReference type="InterPro" id="IPR018247">
    <property type="entry name" value="EF_Hand_1_Ca_BS"/>
</dbReference>
<reference evidence="3" key="1">
    <citation type="submission" date="2018-11" db="EMBL/GenBank/DDBJ databases">
        <authorList>
            <person name="Alioto T."/>
            <person name="Alioto T."/>
        </authorList>
    </citation>
    <scope>NUCLEOTIDE SEQUENCE</scope>
</reference>
<accession>A0A8B6BKK7</accession>
<comment type="caution">
    <text evidence="3">The sequence shown here is derived from an EMBL/GenBank/DDBJ whole genome shotgun (WGS) entry which is preliminary data.</text>
</comment>
<keyword evidence="2" id="KW-1133">Transmembrane helix</keyword>
<proteinExistence type="predicted"/>
<dbReference type="OrthoDB" id="6173474at2759"/>
<protein>
    <recommendedName>
        <fullName evidence="5">EF-hand domain-containing protein</fullName>
    </recommendedName>
</protein>
<dbReference type="PROSITE" id="PS00018">
    <property type="entry name" value="EF_HAND_1"/>
    <property type="match status" value="1"/>
</dbReference>
<organism evidence="3 4">
    <name type="scientific">Mytilus galloprovincialis</name>
    <name type="common">Mediterranean mussel</name>
    <dbReference type="NCBI Taxonomy" id="29158"/>
    <lineage>
        <taxon>Eukaryota</taxon>
        <taxon>Metazoa</taxon>
        <taxon>Spiralia</taxon>
        <taxon>Lophotrochozoa</taxon>
        <taxon>Mollusca</taxon>
        <taxon>Bivalvia</taxon>
        <taxon>Autobranchia</taxon>
        <taxon>Pteriomorphia</taxon>
        <taxon>Mytilida</taxon>
        <taxon>Mytiloidea</taxon>
        <taxon>Mytilidae</taxon>
        <taxon>Mytilinae</taxon>
        <taxon>Mytilus</taxon>
    </lineage>
</organism>
<sequence>MRVNSILVLCTDYLDRRKMRVNSILVLCTVTFMSAHSFAKTYFNEQKLNLETVEKRQEGLFGDFALAEYLFKLGDVNKDKYLDSNEIYNFYRHHIKFDFDKSAKMSIKLMTIGDSDKDGRLGEIEAILALHKVTNQLN</sequence>
<dbReference type="SUPFAM" id="SSF47473">
    <property type="entry name" value="EF-hand"/>
    <property type="match status" value="1"/>
</dbReference>
<evidence type="ECO:0000313" key="3">
    <source>
        <dbReference type="EMBL" id="VDH92263.1"/>
    </source>
</evidence>
<dbReference type="InterPro" id="IPR011992">
    <property type="entry name" value="EF-hand-dom_pair"/>
</dbReference>
<name>A0A8B6BKK7_MYTGA</name>
<dbReference type="Gene3D" id="1.10.238.10">
    <property type="entry name" value="EF-hand"/>
    <property type="match status" value="1"/>
</dbReference>
<evidence type="ECO:0008006" key="5">
    <source>
        <dbReference type="Google" id="ProtNLM"/>
    </source>
</evidence>
<evidence type="ECO:0000256" key="2">
    <source>
        <dbReference type="SAM" id="Phobius"/>
    </source>
</evidence>
<evidence type="ECO:0000256" key="1">
    <source>
        <dbReference type="ARBA" id="ARBA00022837"/>
    </source>
</evidence>
<dbReference type="Proteomes" id="UP000596742">
    <property type="component" value="Unassembled WGS sequence"/>
</dbReference>
<evidence type="ECO:0000313" key="4">
    <source>
        <dbReference type="Proteomes" id="UP000596742"/>
    </source>
</evidence>
<keyword evidence="4" id="KW-1185">Reference proteome</keyword>
<dbReference type="EMBL" id="UYJE01000318">
    <property type="protein sequence ID" value="VDH92263.1"/>
    <property type="molecule type" value="Genomic_DNA"/>
</dbReference>
<feature type="transmembrane region" description="Helical" evidence="2">
    <location>
        <begin position="21"/>
        <end position="39"/>
    </location>
</feature>
<gene>
    <name evidence="3" type="ORF">MGAL_10B014583</name>
</gene>
<keyword evidence="1" id="KW-0106">Calcium</keyword>
<keyword evidence="2" id="KW-0812">Transmembrane</keyword>
<keyword evidence="2" id="KW-0472">Membrane</keyword>
<dbReference type="AlphaFoldDB" id="A0A8B6BKK7"/>